<gene>
    <name evidence="1" type="ORF">AFUS01_LOCUS19363</name>
</gene>
<comment type="caution">
    <text evidence="1">The sequence shown here is derived from an EMBL/GenBank/DDBJ whole genome shotgun (WGS) entry which is preliminary data.</text>
</comment>
<organism evidence="1 2">
    <name type="scientific">Allacma fusca</name>
    <dbReference type="NCBI Taxonomy" id="39272"/>
    <lineage>
        <taxon>Eukaryota</taxon>
        <taxon>Metazoa</taxon>
        <taxon>Ecdysozoa</taxon>
        <taxon>Arthropoda</taxon>
        <taxon>Hexapoda</taxon>
        <taxon>Collembola</taxon>
        <taxon>Symphypleona</taxon>
        <taxon>Sminthuridae</taxon>
        <taxon>Allacma</taxon>
    </lineage>
</organism>
<dbReference type="EMBL" id="CAJVCH010199594">
    <property type="protein sequence ID" value="CAG7730742.1"/>
    <property type="molecule type" value="Genomic_DNA"/>
</dbReference>
<dbReference type="AlphaFoldDB" id="A0A8J2P903"/>
<accession>A0A8J2P903</accession>
<keyword evidence="2" id="KW-1185">Reference proteome</keyword>
<sequence length="24" mass="2777">NLFRNFLPFNTQASPTYDESKLSS</sequence>
<feature type="non-terminal residue" evidence="1">
    <location>
        <position position="1"/>
    </location>
</feature>
<evidence type="ECO:0000313" key="2">
    <source>
        <dbReference type="Proteomes" id="UP000708208"/>
    </source>
</evidence>
<reference evidence="1" key="1">
    <citation type="submission" date="2021-06" db="EMBL/GenBank/DDBJ databases">
        <authorList>
            <person name="Hodson N. C."/>
            <person name="Mongue J. A."/>
            <person name="Jaron S. K."/>
        </authorList>
    </citation>
    <scope>NUCLEOTIDE SEQUENCE</scope>
</reference>
<protein>
    <submittedName>
        <fullName evidence="1">Uncharacterized protein</fullName>
    </submittedName>
</protein>
<evidence type="ECO:0000313" key="1">
    <source>
        <dbReference type="EMBL" id="CAG7730742.1"/>
    </source>
</evidence>
<proteinExistence type="predicted"/>
<dbReference type="Proteomes" id="UP000708208">
    <property type="component" value="Unassembled WGS sequence"/>
</dbReference>
<name>A0A8J2P903_9HEXA</name>